<evidence type="ECO:0000256" key="2">
    <source>
        <dbReference type="ARBA" id="ARBA00022452"/>
    </source>
</evidence>
<evidence type="ECO:0000259" key="7">
    <source>
        <dbReference type="PROSITE" id="PS51779"/>
    </source>
</evidence>
<evidence type="ECO:0000256" key="1">
    <source>
        <dbReference type="ARBA" id="ARBA00004370"/>
    </source>
</evidence>
<proteinExistence type="predicted"/>
<accession>A0A848HRK0</accession>
<dbReference type="EMBL" id="JABBGG010000010">
    <property type="protein sequence ID" value="NML62729.1"/>
    <property type="molecule type" value="Genomic_DNA"/>
</dbReference>
<evidence type="ECO:0000256" key="6">
    <source>
        <dbReference type="ARBA" id="ARBA00023237"/>
    </source>
</evidence>
<dbReference type="Proteomes" id="UP000583752">
    <property type="component" value="Unassembled WGS sequence"/>
</dbReference>
<evidence type="ECO:0000256" key="5">
    <source>
        <dbReference type="ARBA" id="ARBA00023136"/>
    </source>
</evidence>
<keyword evidence="3" id="KW-0812">Transmembrane</keyword>
<organism evidence="8 9">
    <name type="scientific">Massilia polaris</name>
    <dbReference type="NCBI Taxonomy" id="2728846"/>
    <lineage>
        <taxon>Bacteria</taxon>
        <taxon>Pseudomonadati</taxon>
        <taxon>Pseudomonadota</taxon>
        <taxon>Betaproteobacteria</taxon>
        <taxon>Burkholderiales</taxon>
        <taxon>Oxalobacteraceae</taxon>
        <taxon>Telluria group</taxon>
        <taxon>Massilia</taxon>
    </lineage>
</organism>
<dbReference type="Pfam" id="PF07244">
    <property type="entry name" value="POTRA"/>
    <property type="match status" value="1"/>
</dbReference>
<dbReference type="PROSITE" id="PS51779">
    <property type="entry name" value="POTRA"/>
    <property type="match status" value="1"/>
</dbReference>
<sequence length="616" mass="67891">MFHARPTISSVPAGRTRILAQIAIIVFALPATGSVCAQAIDYTVQIDAPGRLDDLLEDNLDLVRWRGNPRLDLEQLQRLVKDAPEQARTLIATEGYYSPKVSAGLDTSTTVPVARVIVDPGEPVLVGDVDLVLRGFEPLSAGSKPFDPATLRNNWTLNVGERFRQADWEAAKRNLLRQVMQTRYPRAQLAETSATVDPDVRRALLHVVVDSGPEVRLGDLRIEGLSRYPERIVTNLNQIKRGDEYSEAALQSFQARLQDTGYFSTVEVSADSAAALEENIEELKEQQQGAPAAKPSGPEVLPVLVRVTENKRRNASVGLGYSTNTGARAQVNYDDLNVYGLRMKSQVIAETKRQAARADFYLPTTAKGYNDSFGAGFERNDLRGEITNVATVAVRRAWGTPLLERSLTFEYLSEKQTVEGQLSRNSKSLPLTYSITRRELDNLVLPTRGYVINAQLGGALLPVLTDERFVRAYTRFVNYRPISVDSTLILRAEAGALGSKDKRGVPGTFLFRAGGDQSVRGYGYQQLGVEEGEAVVGGRYLLTGGVEYQYWFKPPWGVAVFVDAGNAADRFKDLKPEFGYGIGARWRSPVGPINVDLAYGQAVKEARLHFSVGFTF</sequence>
<comment type="subcellular location">
    <subcellularLocation>
        <location evidence="1">Membrane</location>
    </subcellularLocation>
</comment>
<feature type="domain" description="POTRA" evidence="7">
    <location>
        <begin position="215"/>
        <end position="283"/>
    </location>
</feature>
<comment type="caution">
    <text evidence="8">The sequence shown here is derived from an EMBL/GenBank/DDBJ whole genome shotgun (WGS) entry which is preliminary data.</text>
</comment>
<protein>
    <submittedName>
        <fullName evidence="8">Outer membrane protein assembly factor</fullName>
    </submittedName>
</protein>
<keyword evidence="9" id="KW-1185">Reference proteome</keyword>
<gene>
    <name evidence="8" type="ORF">HHL21_16910</name>
</gene>
<name>A0A848HRK0_9BURK</name>
<evidence type="ECO:0000256" key="4">
    <source>
        <dbReference type="ARBA" id="ARBA00022729"/>
    </source>
</evidence>
<dbReference type="AlphaFoldDB" id="A0A848HRK0"/>
<evidence type="ECO:0000313" key="8">
    <source>
        <dbReference type="EMBL" id="NML62729.1"/>
    </source>
</evidence>
<dbReference type="GO" id="GO:0019867">
    <property type="term" value="C:outer membrane"/>
    <property type="evidence" value="ECO:0007669"/>
    <property type="project" value="InterPro"/>
</dbReference>
<dbReference type="InterPro" id="IPR039910">
    <property type="entry name" value="D15-like"/>
</dbReference>
<dbReference type="PANTHER" id="PTHR12815:SF47">
    <property type="entry name" value="TRANSLOCATION AND ASSEMBLY MODULE SUBUNIT TAMA"/>
    <property type="match status" value="1"/>
</dbReference>
<dbReference type="Gene3D" id="3.10.20.310">
    <property type="entry name" value="membrane protein fhac"/>
    <property type="match status" value="2"/>
</dbReference>
<evidence type="ECO:0000313" key="9">
    <source>
        <dbReference type="Proteomes" id="UP000583752"/>
    </source>
</evidence>
<dbReference type="InterPro" id="IPR010827">
    <property type="entry name" value="BamA/TamA_POTRA"/>
</dbReference>
<keyword evidence="2" id="KW-1134">Transmembrane beta strand</keyword>
<keyword evidence="5" id="KW-0472">Membrane</keyword>
<reference evidence="8 9" key="1">
    <citation type="submission" date="2020-04" db="EMBL/GenBank/DDBJ databases">
        <title>Massilia sp. RP-1-19 isolated from soil.</title>
        <authorList>
            <person name="Dahal R.H."/>
        </authorList>
    </citation>
    <scope>NUCLEOTIDE SEQUENCE [LARGE SCALE GENOMIC DNA]</scope>
    <source>
        <strain evidence="8 9">RP-1-19</strain>
    </source>
</reference>
<dbReference type="InterPro" id="IPR000184">
    <property type="entry name" value="Bac_surfAg_D15"/>
</dbReference>
<dbReference type="InterPro" id="IPR034746">
    <property type="entry name" value="POTRA"/>
</dbReference>
<dbReference type="PANTHER" id="PTHR12815">
    <property type="entry name" value="SORTING AND ASSEMBLY MACHINERY SAMM50 PROTEIN FAMILY MEMBER"/>
    <property type="match status" value="1"/>
</dbReference>
<evidence type="ECO:0000256" key="3">
    <source>
        <dbReference type="ARBA" id="ARBA00022692"/>
    </source>
</evidence>
<keyword evidence="6" id="KW-0998">Cell outer membrane</keyword>
<dbReference type="Pfam" id="PF01103">
    <property type="entry name" value="Omp85"/>
    <property type="match status" value="1"/>
</dbReference>
<dbReference type="Gene3D" id="2.40.160.50">
    <property type="entry name" value="membrane protein fhac: a member of the omp85/tpsb transporter family"/>
    <property type="match status" value="1"/>
</dbReference>
<keyword evidence="4" id="KW-0732">Signal</keyword>